<reference evidence="1" key="1">
    <citation type="submission" date="2021-05" db="EMBL/GenBank/DDBJ databases">
        <title>Pangenome of Leuconostoc gelidum warrants species status for Leuconostoc gelidum subsp. gasicomitatum.</title>
        <authorList>
            <person name="Johansson P."/>
            <person name="Sade E."/>
            <person name="Hultman J."/>
            <person name="Auvinen P."/>
            <person name="Bjorkroth J."/>
        </authorList>
    </citation>
    <scope>NUCLEOTIDE SEQUENCE</scope>
    <source>
        <strain evidence="1">A.21.4</strain>
    </source>
</reference>
<comment type="caution">
    <text evidence="1">The sequence shown here is derived from an EMBL/GenBank/DDBJ whole genome shotgun (WGS) entry which is preliminary data.</text>
</comment>
<evidence type="ECO:0000313" key="1">
    <source>
        <dbReference type="EMBL" id="MBZ5961821.1"/>
    </source>
</evidence>
<sequence>MQITGEKALENILEDAIYFYKDTILDSDHIALDNLFMILDKHIHDDNFIHITGEINGGITEGGTTLTLETNIVNLPLRYTNQLRKLIWPEKEDNQVNIYMIIENVDVSQSNLKIALASSVAAYLDDDASVKIKISQWFDEQLANIVIAQNKVEENDDPENKTSDN</sequence>
<dbReference type="Proteomes" id="UP000752647">
    <property type="component" value="Unassembled WGS sequence"/>
</dbReference>
<evidence type="ECO:0000313" key="2">
    <source>
        <dbReference type="Proteomes" id="UP000752647"/>
    </source>
</evidence>
<accession>A0A9Q3SXB8</accession>
<protein>
    <submittedName>
        <fullName evidence="1">Uncharacterized protein</fullName>
    </submittedName>
</protein>
<name>A0A9Q3SXB8_9LACO</name>
<dbReference type="AlphaFoldDB" id="A0A9Q3SXB8"/>
<gene>
    <name evidence="1" type="ORF">KIJ12_01340</name>
</gene>
<dbReference type="EMBL" id="JAHBFI010000001">
    <property type="protein sequence ID" value="MBZ5961821.1"/>
    <property type="molecule type" value="Genomic_DNA"/>
</dbReference>
<proteinExistence type="predicted"/>
<organism evidence="1 2">
    <name type="scientific">Leuconostoc gasicomitatum</name>
    <dbReference type="NCBI Taxonomy" id="115778"/>
    <lineage>
        <taxon>Bacteria</taxon>
        <taxon>Bacillati</taxon>
        <taxon>Bacillota</taxon>
        <taxon>Bacilli</taxon>
        <taxon>Lactobacillales</taxon>
        <taxon>Lactobacillaceae</taxon>
        <taxon>Leuconostoc</taxon>
        <taxon>Leuconostoc gelidum group</taxon>
    </lineage>
</organism>
<dbReference type="RefSeq" id="WP_224132916.1">
    <property type="nucleotide sequence ID" value="NZ_CBCPIF010000001.1"/>
</dbReference>